<dbReference type="Proteomes" id="UP001153269">
    <property type="component" value="Unassembled WGS sequence"/>
</dbReference>
<evidence type="ECO:0000256" key="1">
    <source>
        <dbReference type="SAM" id="MobiDB-lite"/>
    </source>
</evidence>
<reference evidence="2" key="1">
    <citation type="submission" date="2020-03" db="EMBL/GenBank/DDBJ databases">
        <authorList>
            <person name="Weist P."/>
        </authorList>
    </citation>
    <scope>NUCLEOTIDE SEQUENCE</scope>
</reference>
<name>A0A9N7TKB3_PLEPL</name>
<comment type="caution">
    <text evidence="2">The sequence shown here is derived from an EMBL/GenBank/DDBJ whole genome shotgun (WGS) entry which is preliminary data.</text>
</comment>
<feature type="compositionally biased region" description="Basic and acidic residues" evidence="1">
    <location>
        <begin position="109"/>
        <end position="121"/>
    </location>
</feature>
<organism evidence="2 3">
    <name type="scientific">Pleuronectes platessa</name>
    <name type="common">European plaice</name>
    <dbReference type="NCBI Taxonomy" id="8262"/>
    <lineage>
        <taxon>Eukaryota</taxon>
        <taxon>Metazoa</taxon>
        <taxon>Chordata</taxon>
        <taxon>Craniata</taxon>
        <taxon>Vertebrata</taxon>
        <taxon>Euteleostomi</taxon>
        <taxon>Actinopterygii</taxon>
        <taxon>Neopterygii</taxon>
        <taxon>Teleostei</taxon>
        <taxon>Neoteleostei</taxon>
        <taxon>Acanthomorphata</taxon>
        <taxon>Carangaria</taxon>
        <taxon>Pleuronectiformes</taxon>
        <taxon>Pleuronectoidei</taxon>
        <taxon>Pleuronectidae</taxon>
        <taxon>Pleuronectes</taxon>
    </lineage>
</organism>
<dbReference type="AlphaFoldDB" id="A0A9N7TKB3"/>
<accession>A0A9N7TKB3</accession>
<dbReference type="EMBL" id="CADEAL010000058">
    <property type="protein sequence ID" value="CAB1413558.1"/>
    <property type="molecule type" value="Genomic_DNA"/>
</dbReference>
<feature type="region of interest" description="Disordered" evidence="1">
    <location>
        <begin position="74"/>
        <end position="121"/>
    </location>
</feature>
<sequence length="135" mass="15819">MTSPRLQEEHMQLISFLSAALTSSQKELVAQLRLRYQEELELQESLRALDEEKVEISKIRSALAQHVKDTEKLKHQWERDQSRLPEELTRSQEEKLKLLESPRTAPQAVDKEKEEGKMERSNHLLSVRLHVLRGL</sequence>
<protein>
    <submittedName>
        <fullName evidence="2">Uncharacterized protein</fullName>
    </submittedName>
</protein>
<evidence type="ECO:0000313" key="2">
    <source>
        <dbReference type="EMBL" id="CAB1413558.1"/>
    </source>
</evidence>
<gene>
    <name evidence="2" type="ORF">PLEPLA_LOCUS1258</name>
</gene>
<evidence type="ECO:0000313" key="3">
    <source>
        <dbReference type="Proteomes" id="UP001153269"/>
    </source>
</evidence>
<keyword evidence="3" id="KW-1185">Reference proteome</keyword>
<feature type="compositionally biased region" description="Basic and acidic residues" evidence="1">
    <location>
        <begin position="74"/>
        <end position="100"/>
    </location>
</feature>
<proteinExistence type="predicted"/>